<feature type="domain" description="Ferric oxidoreductase" evidence="7">
    <location>
        <begin position="109"/>
        <end position="220"/>
    </location>
</feature>
<comment type="subcellular location">
    <subcellularLocation>
        <location evidence="1">Membrane</location>
        <topology evidence="1">Multi-pass membrane protein</topology>
    </subcellularLocation>
</comment>
<reference evidence="8" key="1">
    <citation type="submission" date="2022-12" db="EMBL/GenBank/DDBJ databases">
        <authorList>
            <person name="Petersen C."/>
        </authorList>
    </citation>
    <scope>NUCLEOTIDE SEQUENCE</scope>
    <source>
        <strain evidence="8">IBT 35673</strain>
    </source>
</reference>
<dbReference type="GO" id="GO:0016491">
    <property type="term" value="F:oxidoreductase activity"/>
    <property type="evidence" value="ECO:0007669"/>
    <property type="project" value="UniProtKB-ARBA"/>
</dbReference>
<dbReference type="GO" id="GO:0016020">
    <property type="term" value="C:membrane"/>
    <property type="evidence" value="ECO:0007669"/>
    <property type="project" value="UniProtKB-SubCell"/>
</dbReference>
<proteinExistence type="predicted"/>
<dbReference type="Proteomes" id="UP001147695">
    <property type="component" value="Unassembled WGS sequence"/>
</dbReference>
<dbReference type="EMBL" id="JAPZBQ010000001">
    <property type="protein sequence ID" value="KAJ5351097.1"/>
    <property type="molecule type" value="Genomic_DNA"/>
</dbReference>
<feature type="transmembrane region" description="Helical" evidence="6">
    <location>
        <begin position="30"/>
        <end position="52"/>
    </location>
</feature>
<keyword evidence="4" id="KW-0813">Transport</keyword>
<dbReference type="Pfam" id="PF01794">
    <property type="entry name" value="Ferric_reduct"/>
    <property type="match status" value="1"/>
</dbReference>
<feature type="transmembrane region" description="Helical" evidence="6">
    <location>
        <begin position="266"/>
        <end position="285"/>
    </location>
</feature>
<organism evidence="8 9">
    <name type="scientific">Penicillium brevicompactum</name>
    <dbReference type="NCBI Taxonomy" id="5074"/>
    <lineage>
        <taxon>Eukaryota</taxon>
        <taxon>Fungi</taxon>
        <taxon>Dikarya</taxon>
        <taxon>Ascomycota</taxon>
        <taxon>Pezizomycotina</taxon>
        <taxon>Eurotiomycetes</taxon>
        <taxon>Eurotiomycetidae</taxon>
        <taxon>Eurotiales</taxon>
        <taxon>Aspergillaceae</taxon>
        <taxon>Penicillium</taxon>
    </lineage>
</organism>
<gene>
    <name evidence="8" type="ORF">N7452_000071</name>
</gene>
<feature type="transmembrane region" description="Helical" evidence="6">
    <location>
        <begin position="240"/>
        <end position="260"/>
    </location>
</feature>
<keyword evidence="2 6" id="KW-0812">Transmembrane</keyword>
<evidence type="ECO:0000256" key="3">
    <source>
        <dbReference type="ARBA" id="ARBA00022989"/>
    </source>
</evidence>
<feature type="transmembrane region" description="Helical" evidence="6">
    <location>
        <begin position="156"/>
        <end position="176"/>
    </location>
</feature>
<sequence>MSSPWPYQFLSLSEEDIVNRRVLLDLRGQYAQWSVIFAILAVKILRAALTAINQQNQQKRSLSRWDRPLVAGWFETRRQYLVCGLWLSWLVALSVWSSGEDYLHLTKALGHVGLSQLPLQVLMSPMAYISSKPATSSVLSVITGVSQSTLTPYHRLFGRVVISPLLLAHAVLYLLFFVQSSHPDFGTLLVKRVQDLDVQCGIIAIISVILLFLFARPRGTAQSGLQSWLMQGSLQERRRMFYFGHVSLVILLSAVAYIHVKQAQRYILQALGASVLNGLCSWVLLRYAEV</sequence>
<reference evidence="8" key="2">
    <citation type="journal article" date="2023" name="IMA Fungus">
        <title>Comparative genomic study of the Penicillium genus elucidates a diverse pangenome and 15 lateral gene transfer events.</title>
        <authorList>
            <person name="Petersen C."/>
            <person name="Sorensen T."/>
            <person name="Nielsen M.R."/>
            <person name="Sondergaard T.E."/>
            <person name="Sorensen J.L."/>
            <person name="Fitzpatrick D.A."/>
            <person name="Frisvad J.C."/>
            <person name="Nielsen K.L."/>
        </authorList>
    </citation>
    <scope>NUCLEOTIDE SEQUENCE</scope>
    <source>
        <strain evidence="8">IBT 35673</strain>
    </source>
</reference>
<dbReference type="AlphaFoldDB" id="A0A9W9QZP7"/>
<evidence type="ECO:0000256" key="1">
    <source>
        <dbReference type="ARBA" id="ARBA00004141"/>
    </source>
</evidence>
<comment type="caution">
    <text evidence="8">The sequence shown here is derived from an EMBL/GenBank/DDBJ whole genome shotgun (WGS) entry which is preliminary data.</text>
</comment>
<evidence type="ECO:0000256" key="5">
    <source>
        <dbReference type="ARBA" id="ARBA00023136"/>
    </source>
</evidence>
<evidence type="ECO:0000256" key="6">
    <source>
        <dbReference type="SAM" id="Phobius"/>
    </source>
</evidence>
<keyword evidence="5 6" id="KW-0472">Membrane</keyword>
<evidence type="ECO:0000256" key="4">
    <source>
        <dbReference type="ARBA" id="ARBA00023065"/>
    </source>
</evidence>
<evidence type="ECO:0000256" key="2">
    <source>
        <dbReference type="ARBA" id="ARBA00022692"/>
    </source>
</evidence>
<dbReference type="GO" id="GO:0006811">
    <property type="term" value="P:monoatomic ion transport"/>
    <property type="evidence" value="ECO:0007669"/>
    <property type="project" value="UniProtKB-KW"/>
</dbReference>
<protein>
    <recommendedName>
        <fullName evidence="7">Ferric oxidoreductase domain-containing protein</fullName>
    </recommendedName>
</protein>
<keyword evidence="4" id="KW-0406">Ion transport</keyword>
<name>A0A9W9QZP7_PENBR</name>
<evidence type="ECO:0000259" key="7">
    <source>
        <dbReference type="Pfam" id="PF01794"/>
    </source>
</evidence>
<dbReference type="InterPro" id="IPR013130">
    <property type="entry name" value="Fe3_Rdtase_TM_dom"/>
</dbReference>
<feature type="transmembrane region" description="Helical" evidence="6">
    <location>
        <begin position="196"/>
        <end position="215"/>
    </location>
</feature>
<keyword evidence="3 6" id="KW-1133">Transmembrane helix</keyword>
<evidence type="ECO:0000313" key="8">
    <source>
        <dbReference type="EMBL" id="KAJ5351097.1"/>
    </source>
</evidence>
<evidence type="ECO:0000313" key="9">
    <source>
        <dbReference type="Proteomes" id="UP001147695"/>
    </source>
</evidence>
<accession>A0A9W9QZP7</accession>